<dbReference type="PANTHER" id="PTHR43479:SF7">
    <property type="entry name" value="TETR-FAMILY TRANSCRIPTIONAL REGULATOR"/>
    <property type="match status" value="1"/>
</dbReference>
<dbReference type="Gene3D" id="1.10.357.10">
    <property type="entry name" value="Tetracycline Repressor, domain 2"/>
    <property type="match status" value="1"/>
</dbReference>
<gene>
    <name evidence="1" type="ORF">IAC43_06720</name>
</gene>
<reference evidence="1" key="2">
    <citation type="journal article" date="2021" name="PeerJ">
        <title>Extensive microbial diversity within the chicken gut microbiome revealed by metagenomics and culture.</title>
        <authorList>
            <person name="Gilroy R."/>
            <person name="Ravi A."/>
            <person name="Getino M."/>
            <person name="Pursley I."/>
            <person name="Horton D.L."/>
            <person name="Alikhan N.F."/>
            <person name="Baker D."/>
            <person name="Gharbi K."/>
            <person name="Hall N."/>
            <person name="Watson M."/>
            <person name="Adriaenssens E.M."/>
            <person name="Foster-Nyarko E."/>
            <person name="Jarju S."/>
            <person name="Secka A."/>
            <person name="Antonio M."/>
            <person name="Oren A."/>
            <person name="Chaudhuri R.R."/>
            <person name="La Ragione R."/>
            <person name="Hildebrand F."/>
            <person name="Pallen M.J."/>
        </authorList>
    </citation>
    <scope>NUCLEOTIDE SEQUENCE</scope>
    <source>
        <strain evidence="1">ChiBcec7-5410</strain>
    </source>
</reference>
<reference evidence="1" key="1">
    <citation type="submission" date="2020-10" db="EMBL/GenBank/DDBJ databases">
        <authorList>
            <person name="Gilroy R."/>
        </authorList>
    </citation>
    <scope>NUCLEOTIDE SEQUENCE</scope>
    <source>
        <strain evidence="1">ChiBcec7-5410</strain>
    </source>
</reference>
<accession>A0A9D1H6N1</accession>
<proteinExistence type="predicted"/>
<name>A0A9D1H6N1_9FIRM</name>
<sequence>MPVDMKMVIAQAYKNKVQHEDVDKITVKSLIEECHISRQTFYYHFQDIMDVLEWSVEQQTRQLVEQSLKAEDMRSVLGIFISFTVEQFPMLEKLMRSQRRAQIEKLMLDAVRTYLTQLAQHQSQQVSMSDFDREVLLQYNVCGLVGVLMEYGGRKKLDAEQLAARLESILSGSLSGWKER</sequence>
<dbReference type="Proteomes" id="UP000824160">
    <property type="component" value="Unassembled WGS sequence"/>
</dbReference>
<dbReference type="SUPFAM" id="SSF46689">
    <property type="entry name" value="Homeodomain-like"/>
    <property type="match status" value="1"/>
</dbReference>
<dbReference type="InterPro" id="IPR009057">
    <property type="entry name" value="Homeodomain-like_sf"/>
</dbReference>
<comment type="caution">
    <text evidence="1">The sequence shown here is derived from an EMBL/GenBank/DDBJ whole genome shotgun (WGS) entry which is preliminary data.</text>
</comment>
<dbReference type="InterPro" id="IPR050624">
    <property type="entry name" value="HTH-type_Tx_Regulator"/>
</dbReference>
<dbReference type="EMBL" id="DVLW01000185">
    <property type="protein sequence ID" value="HIT94862.1"/>
    <property type="molecule type" value="Genomic_DNA"/>
</dbReference>
<evidence type="ECO:0000313" key="2">
    <source>
        <dbReference type="Proteomes" id="UP000824160"/>
    </source>
</evidence>
<organism evidence="1 2">
    <name type="scientific">Candidatus Faecivivens stercoripullorum</name>
    <dbReference type="NCBI Taxonomy" id="2840805"/>
    <lineage>
        <taxon>Bacteria</taxon>
        <taxon>Bacillati</taxon>
        <taxon>Bacillota</taxon>
        <taxon>Clostridia</taxon>
        <taxon>Eubacteriales</taxon>
        <taxon>Oscillospiraceae</taxon>
        <taxon>Oscillospiraceae incertae sedis</taxon>
        <taxon>Candidatus Faecivivens</taxon>
    </lineage>
</organism>
<evidence type="ECO:0008006" key="3">
    <source>
        <dbReference type="Google" id="ProtNLM"/>
    </source>
</evidence>
<dbReference type="PANTHER" id="PTHR43479">
    <property type="entry name" value="ACREF/ENVCD OPERON REPRESSOR-RELATED"/>
    <property type="match status" value="1"/>
</dbReference>
<protein>
    <recommendedName>
        <fullName evidence="3">TetR family transcriptional regulator</fullName>
    </recommendedName>
</protein>
<dbReference type="AlphaFoldDB" id="A0A9D1H6N1"/>
<evidence type="ECO:0000313" key="1">
    <source>
        <dbReference type="EMBL" id="HIT94862.1"/>
    </source>
</evidence>